<protein>
    <submittedName>
        <fullName evidence="6">Microtubule-associated protein futsch isoform X1</fullName>
    </submittedName>
</protein>
<evidence type="ECO:0000259" key="4">
    <source>
        <dbReference type="PROSITE" id="PS50081"/>
    </source>
</evidence>
<feature type="region of interest" description="Disordered" evidence="3">
    <location>
        <begin position="2043"/>
        <end position="2103"/>
    </location>
</feature>
<feature type="compositionally biased region" description="Basic and acidic residues" evidence="3">
    <location>
        <begin position="1782"/>
        <end position="1845"/>
    </location>
</feature>
<feature type="compositionally biased region" description="Basic and acidic residues" evidence="3">
    <location>
        <begin position="1067"/>
        <end position="1081"/>
    </location>
</feature>
<feature type="region of interest" description="Disordered" evidence="3">
    <location>
        <begin position="1190"/>
        <end position="1245"/>
    </location>
</feature>
<feature type="compositionally biased region" description="Basic and acidic residues" evidence="3">
    <location>
        <begin position="584"/>
        <end position="603"/>
    </location>
</feature>
<feature type="compositionally biased region" description="Polar residues" evidence="3">
    <location>
        <begin position="1964"/>
        <end position="1973"/>
    </location>
</feature>
<feature type="compositionally biased region" description="Polar residues" evidence="3">
    <location>
        <begin position="747"/>
        <end position="760"/>
    </location>
</feature>
<feature type="compositionally biased region" description="Low complexity" evidence="3">
    <location>
        <begin position="1885"/>
        <end position="1895"/>
    </location>
</feature>
<feature type="compositionally biased region" description="Basic and acidic residues" evidence="3">
    <location>
        <begin position="1495"/>
        <end position="1514"/>
    </location>
</feature>
<feature type="compositionally biased region" description="Basic and acidic residues" evidence="3">
    <location>
        <begin position="1946"/>
        <end position="1959"/>
    </location>
</feature>
<feature type="region of interest" description="Disordered" evidence="3">
    <location>
        <begin position="2320"/>
        <end position="2360"/>
    </location>
</feature>
<name>A0ABM0JV85_APLCA</name>
<feature type="region of interest" description="Disordered" evidence="3">
    <location>
        <begin position="629"/>
        <end position="661"/>
    </location>
</feature>
<feature type="compositionally biased region" description="Acidic residues" evidence="3">
    <location>
        <begin position="1284"/>
        <end position="1293"/>
    </location>
</feature>
<feature type="region of interest" description="Disordered" evidence="3">
    <location>
        <begin position="1"/>
        <end position="26"/>
    </location>
</feature>
<feature type="compositionally biased region" description="Polar residues" evidence="3">
    <location>
        <begin position="1389"/>
        <end position="1398"/>
    </location>
</feature>
<feature type="region of interest" description="Disordered" evidence="3">
    <location>
        <begin position="76"/>
        <end position="126"/>
    </location>
</feature>
<sequence>MDRSNSGQLRGSCVDPGRESLSSGEITPLTDACYFEEASASEKCSRRSTPLTPQEFDLLSDSNPFKQDIAEKYGLGYPGITTRSQGQNGGGRSSRGSRGSRGSLFDSQLSPELKKDVITPISQNVSPISAEGREVSSFLGFEDDFSAIALRKGEGETGADVVSGKEKKLVNKFDYVSEREDSSSAVWPGKEKSEEHVDRDVPAATGPLRPFLQHQLHLEISKDETGDERVRHGKVGQTEKPGEARGVPKLIREQSIDKGEEAARAHLTKVKAVTQSSWILESKEELNRSPPGISCDRDNTSQTSEGWRGKSDVDDSSNDDPYCAIRSEDLQRRHGYSKFDLSRKAWSDGQYSHTSGGNTDVDASLDIHKLSTQSFEVAELAQRSKENISEKHQAEDNDWARAGRDADGGGRRDGGLKLINSETFDVEESNLHDKSTKERSREKLGSDNPEANPFSDFLNSKQAPCEDVSEIKPINNDVTPEWHRTVRVQTQASSDSISLNKSPEANPKPWSSANESVDICQKEEALSSGPNTEDNNWDEIKPSLNINVTQGNLPREEKGLEEEDTLKSSFYKVFSATVEDMEEGENKGFKDDGEDHTTTDADSNHSVAIDSIESDISKDILFQVKMNGDGTDADTSSISRESMKVNLSQESSSTDQQDDLTSCDLLPGSGLTTCGQLRAFDLMVPLDPLTESISAESIVVNVSNESLNSTYSGKSNQENQTKHPGKPTRSNLSIDLRRRNMLDPSRRSSLPLDTQGQSSGRPKLPLVSTHSLDMNSDPGRRLSLNNDIPTTEEITTFKTSQTKLAFEGSSQSSLSTFKSFGRTNPPPGDQRQETPSSAADQNAKRSNLERQPIESCDSTKNADALPKTAALLESSVKLPATSSSNTQKRANTSFADLALQLTQKPKTGSNAVGTEPPVPGASTDVLKTKPGSQFVKTVLAAAAAAAAASNEKRIDDEEKSKETSDVLKDDGSLPEPEQHSVGYPPSKGFDEDSKDPALTANISEPPDIVPNEVTYSEPQKPATAAKSEKLPMPRSVSEVLERMQHEEGNVFMTHDYEEMNFMTEHQGPSDESKPSEKDDAIGKSTVDRNVNSGVSEDLNKDKSEETLETRGARGDSTDSDGGDIDSIVNEFKQQGSSDEGDIDELVKEFKDTEPQTGDGEGQDNKPQRHGIAFTKFGKVLKKMQTVTKYMSKPKGDLQKEGATDNVREAPESRRGSVFRPRAHSQDHTFLTERSQTAPESDPDNAFDLLSKAAEVFKEQTVKKKAKPVFPFRRTRTEAEPHLEDDNDEDTEEYDLVSKAAKLFKGYKLKKSTEESSSSDRTDSKDGSGEKPDSAVTGVTSVEAPVEAVEDTSNQIIQSQAMTGEQPVCNVECPNGEHVNTTEVDGKVPQLSSPETEQPSDSRLDKSEIQTSILNSELLKEACVEMPVINLQGDEIQSKPNGEEDVRRNYYEENPEMAASGEDFTTETKQMFSISDSGCGSELDNMSTATDNMASEVEHTSDMARSDAMSEVHEEGGDDLYQINERPVEPTGLSEPPEQSMREEDFPVKSDTVIENLCSRTVDEAAAETHASKNETDNDRGDVSKSPETVGKCADKPCDLVLSTGYENGKTAREEQPAATRSAGGTFVKDDREKTQEKLEEIALELSAVEKAGYAEASAKAKAETGSETRSDYVRLSSDLTETTDAQSLMVNFPDSPDNGMSLDGDNPFSLCCGRNLKKVHLNCTAMMKKPERRPSAVIIANKRCVMTDEERLGVFPALPKQKGEEQPATSDDMTRNEVVQSSDRETEPRRLSVKDHERNRNFAGSREELVEREKNVDGKDSPVVYQDKEKQQNNGKGESKEDTKRERKTRVEKRRSMIDEHEADKESVNIYDTVLNELAVKQGRTSTCSDDSTSDIPAKESEAKMKRYGRIMSESDIDPTLGQAIETAKNAKEEEGGKGSTSPTETCKEVGKEISKVVDIEDPSVNTPDTQESPPYDTVPNALMQESMDTYDNFYPSTAPPVPERKYRLRSDSQPPASPLHPTITTSSLDSIVSDSATYLYSQTQSRRHPSGSKWVSSTPHLPTTEMADRGTPRTGSFPCLPRTEAEASSRYQAHHATSTTSLGSDSINWGNYAKIDDVNDRASYDSESSTSGLVIPGAGRASTLSDVSDAYIFGEYSTVKDDVSLTGERGGVIKPLDRQHQSREQAFRFRHFPAATEESHYVNVSAVTSQPVSSGHVLLGANNDVRRETAAGFEHYATIDHPPGDVMQSKSVQFPTPPMPGRVIKVNCASQTSTESLPGLVRDDASDILEGLPVFEYTLGAGQSGYGTLDRDVVDARGYGQYPDTHRPDLTRQTSSLDRRYRAHSGSSVERDTPRKKPTRVTFSRDEVLTEVIQGIQQSETAVEGDNTVPADGRGLRDMATSTLSSLGGGVKEIARIFHVPFQCCTRKKVKQPKPSEPRLLRHSFRLYHFRRPHRCFVCKQLVYNQGSACQVCRYICHRKCELQVSPLKYNFSLYCGC</sequence>
<evidence type="ECO:0000256" key="1">
    <source>
        <dbReference type="ARBA" id="ARBA00022723"/>
    </source>
</evidence>
<evidence type="ECO:0000313" key="6">
    <source>
        <dbReference type="RefSeq" id="XP_005102309.1"/>
    </source>
</evidence>
<feature type="compositionally biased region" description="Polar residues" evidence="3">
    <location>
        <begin position="783"/>
        <end position="803"/>
    </location>
</feature>
<dbReference type="SUPFAM" id="SSF57889">
    <property type="entry name" value="Cysteine-rich domain"/>
    <property type="match status" value="1"/>
</dbReference>
<feature type="region of interest" description="Disordered" evidence="3">
    <location>
        <begin position="902"/>
        <end position="926"/>
    </location>
</feature>
<feature type="compositionally biased region" description="Basic and acidic residues" evidence="3">
    <location>
        <begin position="1274"/>
        <end position="1283"/>
    </location>
</feature>
<feature type="compositionally biased region" description="Polar residues" evidence="3">
    <location>
        <begin position="2090"/>
        <end position="2103"/>
    </location>
</feature>
<keyword evidence="2" id="KW-0862">Zinc</keyword>
<dbReference type="RefSeq" id="XP_005102309.1">
    <property type="nucleotide sequence ID" value="XM_005102252.3"/>
</dbReference>
<feature type="compositionally biased region" description="Basic and acidic residues" evidence="3">
    <location>
        <begin position="1310"/>
        <end position="1332"/>
    </location>
</feature>
<feature type="region of interest" description="Disordered" evidence="3">
    <location>
        <begin position="581"/>
        <end position="609"/>
    </location>
</feature>
<feature type="compositionally biased region" description="Basic and acidic residues" evidence="3">
    <location>
        <begin position="842"/>
        <end position="852"/>
    </location>
</feature>
<dbReference type="GeneID" id="101854584"/>
<organism evidence="5 6">
    <name type="scientific">Aplysia californica</name>
    <name type="common">California sea hare</name>
    <dbReference type="NCBI Taxonomy" id="6500"/>
    <lineage>
        <taxon>Eukaryota</taxon>
        <taxon>Metazoa</taxon>
        <taxon>Spiralia</taxon>
        <taxon>Lophotrochozoa</taxon>
        <taxon>Mollusca</taxon>
        <taxon>Gastropoda</taxon>
        <taxon>Heterobranchia</taxon>
        <taxon>Euthyneura</taxon>
        <taxon>Tectipleura</taxon>
        <taxon>Aplysiida</taxon>
        <taxon>Aplysioidea</taxon>
        <taxon>Aplysiidae</taxon>
        <taxon>Aplysia</taxon>
    </lineage>
</organism>
<evidence type="ECO:0000256" key="2">
    <source>
        <dbReference type="ARBA" id="ARBA00022833"/>
    </source>
</evidence>
<feature type="region of interest" description="Disordered" evidence="3">
    <location>
        <begin position="1882"/>
        <end position="1978"/>
    </location>
</feature>
<feature type="compositionally biased region" description="Low complexity" evidence="3">
    <location>
        <begin position="809"/>
        <end position="819"/>
    </location>
</feature>
<dbReference type="PROSITE" id="PS50081">
    <property type="entry name" value="ZF_DAG_PE_2"/>
    <property type="match status" value="1"/>
</dbReference>
<feature type="compositionally biased region" description="Basic and acidic residues" evidence="3">
    <location>
        <begin position="189"/>
        <end position="201"/>
    </location>
</feature>
<feature type="region of interest" description="Disordered" evidence="3">
    <location>
        <begin position="180"/>
        <end position="208"/>
    </location>
</feature>
<proteinExistence type="predicted"/>
<dbReference type="Proteomes" id="UP000694888">
    <property type="component" value="Unplaced"/>
</dbReference>
<feature type="region of interest" description="Disordered" evidence="3">
    <location>
        <begin position="1433"/>
        <end position="1462"/>
    </location>
</feature>
<feature type="region of interest" description="Disordered" evidence="3">
    <location>
        <begin position="941"/>
        <end position="1037"/>
    </location>
</feature>
<gene>
    <name evidence="6" type="primary">LOC101854584</name>
</gene>
<evidence type="ECO:0000256" key="3">
    <source>
        <dbReference type="SAM" id="MobiDB-lite"/>
    </source>
</evidence>
<dbReference type="InterPro" id="IPR002219">
    <property type="entry name" value="PKC_DAG/PE"/>
</dbReference>
<feature type="region of interest" description="Disordered" evidence="3">
    <location>
        <begin position="1056"/>
        <end position="1170"/>
    </location>
</feature>
<feature type="compositionally biased region" description="Low complexity" evidence="3">
    <location>
        <begin position="647"/>
        <end position="661"/>
    </location>
</feature>
<feature type="compositionally biased region" description="Basic and acidic residues" evidence="3">
    <location>
        <begin position="950"/>
        <end position="971"/>
    </location>
</feature>
<dbReference type="InterPro" id="IPR046349">
    <property type="entry name" value="C1-like_sf"/>
</dbReference>
<feature type="region of interest" description="Disordered" evidence="3">
    <location>
        <begin position="1306"/>
        <end position="1351"/>
    </location>
</feature>
<feature type="region of interest" description="Disordered" evidence="3">
    <location>
        <begin position="40"/>
        <end position="63"/>
    </location>
</feature>
<keyword evidence="5" id="KW-1185">Reference proteome</keyword>
<dbReference type="CDD" id="cd20826">
    <property type="entry name" value="C1_TNS2-like"/>
    <property type="match status" value="1"/>
</dbReference>
<dbReference type="Pfam" id="PF00130">
    <property type="entry name" value="C1_1"/>
    <property type="match status" value="1"/>
</dbReference>
<feature type="compositionally biased region" description="Polar residues" evidence="3">
    <location>
        <begin position="487"/>
        <end position="515"/>
    </location>
</feature>
<feature type="compositionally biased region" description="Basic and acidic residues" evidence="3">
    <location>
        <begin position="735"/>
        <end position="746"/>
    </location>
</feature>
<feature type="region of interest" description="Disordered" evidence="3">
    <location>
        <begin position="221"/>
        <end position="258"/>
    </location>
</feature>
<feature type="compositionally biased region" description="Basic and acidic residues" evidence="3">
    <location>
        <begin position="382"/>
        <end position="415"/>
    </location>
</feature>
<reference evidence="6" key="1">
    <citation type="submission" date="2025-08" db="UniProtKB">
        <authorList>
            <consortium name="RefSeq"/>
        </authorList>
    </citation>
    <scope>IDENTIFICATION</scope>
</reference>
<feature type="compositionally biased region" description="Basic and acidic residues" evidence="3">
    <location>
        <begin position="1144"/>
        <end position="1153"/>
    </location>
</feature>
<feature type="region of interest" description="Disordered" evidence="3">
    <location>
        <begin position="1991"/>
        <end position="2029"/>
    </location>
</feature>
<feature type="region of interest" description="Disordered" evidence="3">
    <location>
        <begin position="709"/>
        <end position="862"/>
    </location>
</feature>
<feature type="compositionally biased region" description="Polar residues" evidence="3">
    <location>
        <begin position="902"/>
        <end position="912"/>
    </location>
</feature>
<feature type="region of interest" description="Disordered" evidence="3">
    <location>
        <begin position="1755"/>
        <end position="1862"/>
    </location>
</feature>
<evidence type="ECO:0000313" key="5">
    <source>
        <dbReference type="Proteomes" id="UP000694888"/>
    </source>
</evidence>
<feature type="compositionally biased region" description="Basic and acidic residues" evidence="3">
    <location>
        <begin position="429"/>
        <end position="445"/>
    </location>
</feature>
<feature type="compositionally biased region" description="Polar residues" evidence="3">
    <location>
        <begin position="1767"/>
        <end position="1781"/>
    </location>
</feature>
<feature type="region of interest" description="Disordered" evidence="3">
    <location>
        <begin position="382"/>
        <end position="541"/>
    </location>
</feature>
<feature type="compositionally biased region" description="Basic and acidic residues" evidence="3">
    <location>
        <begin position="1193"/>
        <end position="1214"/>
    </location>
</feature>
<feature type="domain" description="Phorbol-ester/DAG-type" evidence="4">
    <location>
        <begin position="2443"/>
        <end position="2497"/>
    </location>
</feature>
<feature type="compositionally biased region" description="Basic and acidic residues" evidence="3">
    <location>
        <begin position="221"/>
        <end position="230"/>
    </location>
</feature>
<feature type="compositionally biased region" description="Polar residues" evidence="3">
    <location>
        <begin position="709"/>
        <end position="719"/>
    </location>
</feature>
<dbReference type="Gene3D" id="3.30.60.20">
    <property type="match status" value="1"/>
</dbReference>
<accession>A0ABM0JV85</accession>
<feature type="region of interest" description="Disordered" evidence="3">
    <location>
        <begin position="1266"/>
        <end position="1293"/>
    </location>
</feature>
<feature type="region of interest" description="Disordered" evidence="3">
    <location>
        <begin position="281"/>
        <end position="327"/>
    </location>
</feature>
<keyword evidence="1" id="KW-0479">Metal-binding</keyword>
<feature type="compositionally biased region" description="Basic and acidic residues" evidence="3">
    <location>
        <begin position="1569"/>
        <end position="1584"/>
    </location>
</feature>
<feature type="compositionally biased region" description="Basic and acidic residues" evidence="3">
    <location>
        <begin position="1097"/>
        <end position="1116"/>
    </location>
</feature>
<feature type="compositionally biased region" description="Low complexity" evidence="3">
    <location>
        <begin position="94"/>
        <end position="103"/>
    </location>
</feature>
<feature type="region of interest" description="Disordered" evidence="3">
    <location>
        <begin position="1366"/>
        <end position="1407"/>
    </location>
</feature>
<feature type="compositionally biased region" description="Basic and acidic residues" evidence="3">
    <location>
        <begin position="1440"/>
        <end position="1450"/>
    </location>
</feature>
<feature type="region of interest" description="Disordered" evidence="3">
    <location>
        <begin position="1494"/>
        <end position="1634"/>
    </location>
</feature>